<dbReference type="GO" id="GO:0042586">
    <property type="term" value="F:peptide deformylase activity"/>
    <property type="evidence" value="ECO:0007669"/>
    <property type="project" value="UniProtKB-UniRule"/>
</dbReference>
<dbReference type="STRING" id="1542390.KX01_405"/>
<dbReference type="KEGG" id="frc:KX01_405"/>
<keyword evidence="2" id="KW-0479">Metal-binding</keyword>
<dbReference type="AlphaFoldDB" id="A0A1J0KW68"/>
<evidence type="ECO:0000256" key="2">
    <source>
        <dbReference type="HAMAP-Rule" id="MF_00163"/>
    </source>
</evidence>
<dbReference type="Proteomes" id="UP000182521">
    <property type="component" value="Chromosome"/>
</dbReference>
<evidence type="ECO:0000313" key="3">
    <source>
        <dbReference type="EMBL" id="APC97907.1"/>
    </source>
</evidence>
<name>A0A1J0KW68_9GAMM</name>
<dbReference type="GO" id="GO:0006412">
    <property type="term" value="P:translation"/>
    <property type="evidence" value="ECO:0007669"/>
    <property type="project" value="UniProtKB-UniRule"/>
</dbReference>
<dbReference type="OrthoDB" id="9804313at2"/>
<dbReference type="PRINTS" id="PR01576">
    <property type="entry name" value="PDEFORMYLASE"/>
</dbReference>
<comment type="cofactor">
    <cofactor evidence="2">
        <name>Fe(2+)</name>
        <dbReference type="ChEBI" id="CHEBI:29033"/>
    </cofactor>
    <text evidence="2">Binds 1 Fe(2+) ion.</text>
</comment>
<keyword evidence="4" id="KW-1185">Reference proteome</keyword>
<comment type="similarity">
    <text evidence="1 2">Belongs to the polypeptide deformylase family.</text>
</comment>
<dbReference type="EMBL" id="CP009654">
    <property type="protein sequence ID" value="APC97907.1"/>
    <property type="molecule type" value="Genomic_DNA"/>
</dbReference>
<dbReference type="GO" id="GO:0046872">
    <property type="term" value="F:metal ion binding"/>
    <property type="evidence" value="ECO:0007669"/>
    <property type="project" value="UniProtKB-KW"/>
</dbReference>
<dbReference type="InterPro" id="IPR036821">
    <property type="entry name" value="Peptide_deformylase_sf"/>
</dbReference>
<dbReference type="EC" id="3.5.1.88" evidence="2"/>
<keyword evidence="2" id="KW-0648">Protein biosynthesis</keyword>
<keyword evidence="2" id="KW-0408">Iron</keyword>
<keyword evidence="2 3" id="KW-0378">Hydrolase</keyword>
<evidence type="ECO:0000313" key="4">
    <source>
        <dbReference type="Proteomes" id="UP000182521"/>
    </source>
</evidence>
<dbReference type="NCBIfam" id="TIGR00079">
    <property type="entry name" value="pept_deformyl"/>
    <property type="match status" value="1"/>
</dbReference>
<feature type="binding site" evidence="2">
    <location>
        <position position="136"/>
    </location>
    <ligand>
        <name>Fe cation</name>
        <dbReference type="ChEBI" id="CHEBI:24875"/>
    </ligand>
</feature>
<feature type="binding site" evidence="2">
    <location>
        <position position="140"/>
    </location>
    <ligand>
        <name>Fe cation</name>
        <dbReference type="ChEBI" id="CHEBI:24875"/>
    </ligand>
</feature>
<accession>A0A1J0KW68</accession>
<gene>
    <name evidence="2 3" type="primary">def</name>
    <name evidence="3" type="ORF">KX01_405</name>
</gene>
<comment type="catalytic activity">
    <reaction evidence="2">
        <text>N-terminal N-formyl-L-methionyl-[peptide] + H2O = N-terminal L-methionyl-[peptide] + formate</text>
        <dbReference type="Rhea" id="RHEA:24420"/>
        <dbReference type="Rhea" id="RHEA-COMP:10639"/>
        <dbReference type="Rhea" id="RHEA-COMP:10640"/>
        <dbReference type="ChEBI" id="CHEBI:15377"/>
        <dbReference type="ChEBI" id="CHEBI:15740"/>
        <dbReference type="ChEBI" id="CHEBI:49298"/>
        <dbReference type="ChEBI" id="CHEBI:64731"/>
        <dbReference type="EC" id="3.5.1.88"/>
    </reaction>
</comment>
<feature type="active site" evidence="2">
    <location>
        <position position="137"/>
    </location>
</feature>
<dbReference type="Pfam" id="PF01327">
    <property type="entry name" value="Pep_deformylase"/>
    <property type="match status" value="1"/>
</dbReference>
<dbReference type="NCBIfam" id="NF001159">
    <property type="entry name" value="PRK00150.1-3"/>
    <property type="match status" value="1"/>
</dbReference>
<proteinExistence type="inferred from homology"/>
<dbReference type="Gene3D" id="3.90.45.10">
    <property type="entry name" value="Peptide deformylase"/>
    <property type="match status" value="1"/>
</dbReference>
<dbReference type="RefSeq" id="WP_071663398.1">
    <property type="nucleotide sequence ID" value="NZ_CP009654.1"/>
</dbReference>
<dbReference type="PIRSF" id="PIRSF004749">
    <property type="entry name" value="Pep_def"/>
    <property type="match status" value="1"/>
</dbReference>
<feature type="binding site" evidence="2">
    <location>
        <position position="94"/>
    </location>
    <ligand>
        <name>Fe cation</name>
        <dbReference type="ChEBI" id="CHEBI:24875"/>
    </ligand>
</feature>
<dbReference type="HAMAP" id="MF_00163">
    <property type="entry name" value="Pep_deformylase"/>
    <property type="match status" value="1"/>
</dbReference>
<dbReference type="CDD" id="cd00487">
    <property type="entry name" value="Pep_deformylase"/>
    <property type="match status" value="1"/>
</dbReference>
<dbReference type="PANTHER" id="PTHR10458">
    <property type="entry name" value="PEPTIDE DEFORMYLASE"/>
    <property type="match status" value="1"/>
</dbReference>
<comment type="function">
    <text evidence="2">Removes the formyl group from the N-terminal Met of newly synthesized proteins. Requires at least a dipeptide for an efficient rate of reaction. N-terminal L-methionine is a prerequisite for activity but the enzyme has broad specificity at other positions.</text>
</comment>
<organism evidence="3 4">
    <name type="scientific">Francisella frigiditurris</name>
    <dbReference type="NCBI Taxonomy" id="1542390"/>
    <lineage>
        <taxon>Bacteria</taxon>
        <taxon>Pseudomonadati</taxon>
        <taxon>Pseudomonadota</taxon>
        <taxon>Gammaproteobacteria</taxon>
        <taxon>Thiotrichales</taxon>
        <taxon>Francisellaceae</taxon>
        <taxon>Francisella</taxon>
    </lineage>
</organism>
<dbReference type="SUPFAM" id="SSF56420">
    <property type="entry name" value="Peptide deformylase"/>
    <property type="match status" value="1"/>
</dbReference>
<sequence>MALEILEYPHPFLKEVAEPVSKEEINDSLREIFNEMAGLMDDARGVGLAAIQVGIKKRFFIMLDNIETDSPNIVVAINPEIIEKEGTIIDEEGCLSFPGVSAKVKRATKVKMKALNEFGEEYIMEQEGYLARCIQHEIDHLNGITYFDHLGPLKRQMIEKKYKKLMVTNSSL</sequence>
<dbReference type="InterPro" id="IPR023635">
    <property type="entry name" value="Peptide_deformylase"/>
</dbReference>
<evidence type="ECO:0000256" key="1">
    <source>
        <dbReference type="ARBA" id="ARBA00010759"/>
    </source>
</evidence>
<reference evidence="4" key="1">
    <citation type="submission" date="2014-10" db="EMBL/GenBank/DDBJ databases">
        <authorList>
            <person name="Kuske C.R."/>
            <person name="Challacombe J.F."/>
            <person name="Daligault H.E."/>
            <person name="Davenport K.W."/>
            <person name="Johnson S.L."/>
            <person name="Siddaramappa S."/>
            <person name="Petersen J.M."/>
        </authorList>
    </citation>
    <scope>NUCLEOTIDE SEQUENCE [LARGE SCALE GENOMIC DNA]</scope>
    <source>
        <strain evidence="4">CA97-1460</strain>
    </source>
</reference>
<dbReference type="PANTHER" id="PTHR10458:SF22">
    <property type="entry name" value="PEPTIDE DEFORMYLASE"/>
    <property type="match status" value="1"/>
</dbReference>
<protein>
    <recommendedName>
        <fullName evidence="2">Peptide deformylase</fullName>
        <shortName evidence="2">PDF</shortName>
        <ecNumber evidence="2">3.5.1.88</ecNumber>
    </recommendedName>
    <alternativeName>
        <fullName evidence="2">Polypeptide deformylase</fullName>
    </alternativeName>
</protein>